<proteinExistence type="predicted"/>
<reference evidence="2" key="1">
    <citation type="journal article" date="2020" name="bioRxiv">
        <title>Chromosome-level reference genome of the European wasp spider Argiope bruennichi: a resource for studies on range expansion and evolutionary adaptation.</title>
        <authorList>
            <person name="Sheffer M.M."/>
            <person name="Hoppe A."/>
            <person name="Krehenwinkel H."/>
            <person name="Uhl G."/>
            <person name="Kuss A.W."/>
            <person name="Jensen L."/>
            <person name="Jensen C."/>
            <person name="Gillespie R.G."/>
            <person name="Hoff K.J."/>
            <person name="Prost S."/>
        </authorList>
    </citation>
    <scope>NUCLEOTIDE SEQUENCE</scope>
</reference>
<comment type="caution">
    <text evidence="2">The sequence shown here is derived from an EMBL/GenBank/DDBJ whole genome shotgun (WGS) entry which is preliminary data.</text>
</comment>
<protein>
    <submittedName>
        <fullName evidence="2">Uncharacterized protein</fullName>
    </submittedName>
</protein>
<dbReference type="AlphaFoldDB" id="A0A8T0EM34"/>
<sequence>MDFRSEWKKALGSPSERSMQDLKDRRSTSREFCSIEPVERTYDVGVIILMSRYDPDQLISVEVLIADTITTAIPNADVQKGVQSRVLNVADTCESKAKIEILIGDVFWLIIDASHVQKLNNAVTCIPTSFGFALQGTQSGSSGPCSAYILVSASDVQVLWDLETLGIRDETEMNVTDRELLDQFNRDLKFKDGRYEAKLLWWTDPRKLENFSLAKSRFDELKKGFNKNEWIASAYRETIRNN</sequence>
<evidence type="ECO:0000256" key="1">
    <source>
        <dbReference type="SAM" id="MobiDB-lite"/>
    </source>
</evidence>
<name>A0A8T0EM34_ARGBR</name>
<organism evidence="2 3">
    <name type="scientific">Argiope bruennichi</name>
    <name type="common">Wasp spider</name>
    <name type="synonym">Aranea bruennichi</name>
    <dbReference type="NCBI Taxonomy" id="94029"/>
    <lineage>
        <taxon>Eukaryota</taxon>
        <taxon>Metazoa</taxon>
        <taxon>Ecdysozoa</taxon>
        <taxon>Arthropoda</taxon>
        <taxon>Chelicerata</taxon>
        <taxon>Arachnida</taxon>
        <taxon>Araneae</taxon>
        <taxon>Araneomorphae</taxon>
        <taxon>Entelegynae</taxon>
        <taxon>Araneoidea</taxon>
        <taxon>Araneidae</taxon>
        <taxon>Argiope</taxon>
    </lineage>
</organism>
<reference evidence="2" key="2">
    <citation type="submission" date="2020-06" db="EMBL/GenBank/DDBJ databases">
        <authorList>
            <person name="Sheffer M."/>
        </authorList>
    </citation>
    <scope>NUCLEOTIDE SEQUENCE</scope>
</reference>
<feature type="region of interest" description="Disordered" evidence="1">
    <location>
        <begin position="1"/>
        <end position="24"/>
    </location>
</feature>
<keyword evidence="3" id="KW-1185">Reference proteome</keyword>
<evidence type="ECO:0000313" key="3">
    <source>
        <dbReference type="Proteomes" id="UP000807504"/>
    </source>
</evidence>
<dbReference type="Proteomes" id="UP000807504">
    <property type="component" value="Unassembled WGS sequence"/>
</dbReference>
<dbReference type="EMBL" id="JABXBU010002072">
    <property type="protein sequence ID" value="KAF8776870.1"/>
    <property type="molecule type" value="Genomic_DNA"/>
</dbReference>
<evidence type="ECO:0000313" key="2">
    <source>
        <dbReference type="EMBL" id="KAF8776870.1"/>
    </source>
</evidence>
<accession>A0A8T0EM34</accession>
<gene>
    <name evidence="2" type="ORF">HNY73_013810</name>
</gene>